<organism evidence="1 2">
    <name type="scientific">Golovinomyces cichoracearum</name>
    <dbReference type="NCBI Taxonomy" id="62708"/>
    <lineage>
        <taxon>Eukaryota</taxon>
        <taxon>Fungi</taxon>
        <taxon>Dikarya</taxon>
        <taxon>Ascomycota</taxon>
        <taxon>Pezizomycotina</taxon>
        <taxon>Leotiomycetes</taxon>
        <taxon>Erysiphales</taxon>
        <taxon>Erysiphaceae</taxon>
        <taxon>Golovinomyces</taxon>
    </lineage>
</organism>
<accession>A0A420IN52</accession>
<dbReference type="EMBL" id="MCBS01023055">
    <property type="protein sequence ID" value="RKF75986.1"/>
    <property type="molecule type" value="Genomic_DNA"/>
</dbReference>
<proteinExistence type="predicted"/>
<sequence>MPDILNRKNYQDKTVKKSSSKIINSANSVKDTQTLHCDSFSEEQEEFSSLREDFIVIANSNPTRKMPADLRDLTLRYMGNSKLTAQFFRQIRTAFEDADIELTPKCFLTSS</sequence>
<evidence type="ECO:0000313" key="2">
    <source>
        <dbReference type="Proteomes" id="UP000285326"/>
    </source>
</evidence>
<evidence type="ECO:0000313" key="1">
    <source>
        <dbReference type="EMBL" id="RKF75986.1"/>
    </source>
</evidence>
<reference evidence="1 2" key="1">
    <citation type="journal article" date="2018" name="BMC Genomics">
        <title>Comparative genome analyses reveal sequence features reflecting distinct modes of host-adaptation between dicot and monocot powdery mildew.</title>
        <authorList>
            <person name="Wu Y."/>
            <person name="Ma X."/>
            <person name="Pan Z."/>
            <person name="Kale S.D."/>
            <person name="Song Y."/>
            <person name="King H."/>
            <person name="Zhang Q."/>
            <person name="Presley C."/>
            <person name="Deng X."/>
            <person name="Wei C.I."/>
            <person name="Xiao S."/>
        </authorList>
    </citation>
    <scope>NUCLEOTIDE SEQUENCE [LARGE SCALE GENOMIC DNA]</scope>
    <source>
        <strain evidence="1">UMSG1</strain>
    </source>
</reference>
<gene>
    <name evidence="1" type="ORF">GcM1_230045</name>
</gene>
<dbReference type="Proteomes" id="UP000285326">
    <property type="component" value="Unassembled WGS sequence"/>
</dbReference>
<protein>
    <submittedName>
        <fullName evidence="1">Uncharacterized protein</fullName>
    </submittedName>
</protein>
<comment type="caution">
    <text evidence="1">The sequence shown here is derived from an EMBL/GenBank/DDBJ whole genome shotgun (WGS) entry which is preliminary data.</text>
</comment>
<name>A0A420IN52_9PEZI</name>
<dbReference type="AlphaFoldDB" id="A0A420IN52"/>